<dbReference type="Proteomes" id="UP000318733">
    <property type="component" value="Unassembled WGS sequence"/>
</dbReference>
<dbReference type="Gene3D" id="3.20.20.80">
    <property type="entry name" value="Glycosidases"/>
    <property type="match status" value="1"/>
</dbReference>
<dbReference type="EMBL" id="VLPK01000001">
    <property type="protein sequence ID" value="TSJ43394.1"/>
    <property type="molecule type" value="Genomic_DNA"/>
</dbReference>
<organism evidence="5 6">
    <name type="scientific">Mucilaginibacter corticis</name>
    <dbReference type="NCBI Taxonomy" id="2597670"/>
    <lineage>
        <taxon>Bacteria</taxon>
        <taxon>Pseudomonadati</taxon>
        <taxon>Bacteroidota</taxon>
        <taxon>Sphingobacteriia</taxon>
        <taxon>Sphingobacteriales</taxon>
        <taxon>Sphingobacteriaceae</taxon>
        <taxon>Mucilaginibacter</taxon>
    </lineage>
</organism>
<dbReference type="AlphaFoldDB" id="A0A556MTW8"/>
<evidence type="ECO:0000256" key="1">
    <source>
        <dbReference type="ARBA" id="ARBA00010646"/>
    </source>
</evidence>
<keyword evidence="2 5" id="KW-0378">Hydrolase</keyword>
<dbReference type="RefSeq" id="WP_144246959.1">
    <property type="nucleotide sequence ID" value="NZ_VLPK01000001.1"/>
</dbReference>
<evidence type="ECO:0000256" key="2">
    <source>
        <dbReference type="ARBA" id="ARBA00022801"/>
    </source>
</evidence>
<proteinExistence type="inferred from homology"/>
<gene>
    <name evidence="5" type="ORF">FO440_04155</name>
</gene>
<evidence type="ECO:0000313" key="6">
    <source>
        <dbReference type="Proteomes" id="UP000318733"/>
    </source>
</evidence>
<keyword evidence="4" id="KW-0812">Transmembrane</keyword>
<dbReference type="PROSITE" id="PS51904">
    <property type="entry name" value="GLYCOSYL_HYDROL_F25_2"/>
    <property type="match status" value="1"/>
</dbReference>
<dbReference type="GO" id="GO:0016998">
    <property type="term" value="P:cell wall macromolecule catabolic process"/>
    <property type="evidence" value="ECO:0007669"/>
    <property type="project" value="InterPro"/>
</dbReference>
<dbReference type="Pfam" id="PF01183">
    <property type="entry name" value="Glyco_hydro_25"/>
    <property type="match status" value="1"/>
</dbReference>
<keyword evidence="6" id="KW-1185">Reference proteome</keyword>
<accession>A0A556MTW8</accession>
<protein>
    <submittedName>
        <fullName evidence="5">Glycoside hydrolase family 25 protein</fullName>
    </submittedName>
</protein>
<dbReference type="PANTHER" id="PTHR34135">
    <property type="entry name" value="LYSOZYME"/>
    <property type="match status" value="1"/>
</dbReference>
<evidence type="ECO:0000256" key="3">
    <source>
        <dbReference type="ARBA" id="ARBA00023295"/>
    </source>
</evidence>
<evidence type="ECO:0000313" key="5">
    <source>
        <dbReference type="EMBL" id="TSJ43394.1"/>
    </source>
</evidence>
<keyword evidence="4" id="KW-0472">Membrane</keyword>
<dbReference type="SUPFAM" id="SSF51445">
    <property type="entry name" value="(Trans)glycosidases"/>
    <property type="match status" value="1"/>
</dbReference>
<sequence length="300" mass="34496">MTTVRKHSSTAKAKLPAKTITARKAPAKKRAPAKKQPKRGFSWKIGLAGILLVLFSPFYYKYVLSGFGAAWHWVIDLGEDPDYRHYRELNIYVSEKYSIHGIDVSYAQGKIDWPKVKAMNDDGVHISFVFIKATEGTHLIDTYFQRNWREAAKAGLICGAYHFFRPEQNGKEQAKLFLKTVKPETSDLPLVIDVETLDKATPAQLHQTLNDFIAYIRLKTSITPIIYSGLSFYQDNLKGYYDNYTIWIAHYYKREADINKAANWSFWQHSDKARVNGINHDVDFDTFKGDSIAFNKLLIR</sequence>
<dbReference type="SMART" id="SM00641">
    <property type="entry name" value="Glyco_25"/>
    <property type="match status" value="1"/>
</dbReference>
<dbReference type="InterPro" id="IPR018077">
    <property type="entry name" value="Glyco_hydro_fam25_subgr"/>
</dbReference>
<dbReference type="InterPro" id="IPR002053">
    <property type="entry name" value="Glyco_hydro_25"/>
</dbReference>
<keyword evidence="4" id="KW-1133">Transmembrane helix</keyword>
<comment type="caution">
    <text evidence="5">The sequence shown here is derived from an EMBL/GenBank/DDBJ whole genome shotgun (WGS) entry which is preliminary data.</text>
</comment>
<dbReference type="GO" id="GO:0016052">
    <property type="term" value="P:carbohydrate catabolic process"/>
    <property type="evidence" value="ECO:0007669"/>
    <property type="project" value="TreeGrafter"/>
</dbReference>
<name>A0A556MTW8_9SPHI</name>
<evidence type="ECO:0000256" key="4">
    <source>
        <dbReference type="SAM" id="Phobius"/>
    </source>
</evidence>
<dbReference type="InterPro" id="IPR017853">
    <property type="entry name" value="GH"/>
</dbReference>
<dbReference type="OrthoDB" id="9798192at2"/>
<dbReference type="GO" id="GO:0009253">
    <property type="term" value="P:peptidoglycan catabolic process"/>
    <property type="evidence" value="ECO:0007669"/>
    <property type="project" value="InterPro"/>
</dbReference>
<reference evidence="5 6" key="1">
    <citation type="submission" date="2019-07" db="EMBL/GenBank/DDBJ databases">
        <authorList>
            <person name="Huq M.A."/>
        </authorList>
    </citation>
    <scope>NUCLEOTIDE SEQUENCE [LARGE SCALE GENOMIC DNA]</scope>
    <source>
        <strain evidence="5 6">MAH-19</strain>
    </source>
</reference>
<feature type="transmembrane region" description="Helical" evidence="4">
    <location>
        <begin position="41"/>
        <end position="60"/>
    </location>
</feature>
<dbReference type="PANTHER" id="PTHR34135:SF2">
    <property type="entry name" value="LYSOZYME"/>
    <property type="match status" value="1"/>
</dbReference>
<keyword evidence="3" id="KW-0326">Glycosidase</keyword>
<comment type="similarity">
    <text evidence="1">Belongs to the glycosyl hydrolase 25 family.</text>
</comment>
<dbReference type="GO" id="GO:0003796">
    <property type="term" value="F:lysozyme activity"/>
    <property type="evidence" value="ECO:0007669"/>
    <property type="project" value="InterPro"/>
</dbReference>